<dbReference type="GO" id="GO:0005524">
    <property type="term" value="F:ATP binding"/>
    <property type="evidence" value="ECO:0007669"/>
    <property type="project" value="InterPro"/>
</dbReference>
<evidence type="ECO:0000259" key="1">
    <source>
        <dbReference type="PROSITE" id="PS50011"/>
    </source>
</evidence>
<dbReference type="PANTHER" id="PTHR24362">
    <property type="entry name" value="SERINE/THREONINE-PROTEIN KINASE NEK"/>
    <property type="match status" value="1"/>
</dbReference>
<sequence length="315" mass="36388">MDAEDRRPMSYPFLLDATRMSDKAIVMLKRVDKRRHPTEVEMTAMLSSPPYSADRRNHCVPLLEVLQDPDNEHFQLMVLPLLRHYSGPRFDTVGEAIECSRQIIKCLQFLHENKITHRDVHLLNIMIDASPLYTVPFHPLDQDMRLDFKGDAKASYSRTERPVQYYLIDFGLSIQYDTLNPPPSEVPVLGGDKSVPEFKGDDPSQYYGGLSKAYNPFPTDIYCLGNWIRQDFLDGRVSETGEVHRSKRLGFEFLRPLVNDMTQFDSAKRPSMDQVVERFEAHVSSLSSWNLRSRVAKEQDNPLHSVFLSATHWKQ</sequence>
<comment type="caution">
    <text evidence="2">The sequence shown here is derived from an EMBL/GenBank/DDBJ whole genome shotgun (WGS) entry which is preliminary data.</text>
</comment>
<dbReference type="STRING" id="97359.A0A550C8V5"/>
<dbReference type="EMBL" id="VDMD01000017">
    <property type="protein sequence ID" value="TRM61238.1"/>
    <property type="molecule type" value="Genomic_DNA"/>
</dbReference>
<dbReference type="InterPro" id="IPR000719">
    <property type="entry name" value="Prot_kinase_dom"/>
</dbReference>
<keyword evidence="2" id="KW-0808">Transferase</keyword>
<gene>
    <name evidence="2" type="ORF">BD626DRAFT_570895</name>
</gene>
<keyword evidence="3" id="KW-1185">Reference proteome</keyword>
<dbReference type="InterPro" id="IPR011009">
    <property type="entry name" value="Kinase-like_dom_sf"/>
</dbReference>
<keyword evidence="2" id="KW-0418">Kinase</keyword>
<proteinExistence type="predicted"/>
<accession>A0A550C8V5</accession>
<protein>
    <submittedName>
        <fullName evidence="2">Kinase-like domain-containing protein</fullName>
    </submittedName>
</protein>
<dbReference type="Gene3D" id="1.10.510.10">
    <property type="entry name" value="Transferase(Phosphotransferase) domain 1"/>
    <property type="match status" value="1"/>
</dbReference>
<feature type="domain" description="Protein kinase" evidence="1">
    <location>
        <begin position="1"/>
        <end position="283"/>
    </location>
</feature>
<dbReference type="GO" id="GO:0004672">
    <property type="term" value="F:protein kinase activity"/>
    <property type="evidence" value="ECO:0007669"/>
    <property type="project" value="InterPro"/>
</dbReference>
<organism evidence="2 3">
    <name type="scientific">Schizophyllum amplum</name>
    <dbReference type="NCBI Taxonomy" id="97359"/>
    <lineage>
        <taxon>Eukaryota</taxon>
        <taxon>Fungi</taxon>
        <taxon>Dikarya</taxon>
        <taxon>Basidiomycota</taxon>
        <taxon>Agaricomycotina</taxon>
        <taxon>Agaricomycetes</taxon>
        <taxon>Agaricomycetidae</taxon>
        <taxon>Agaricales</taxon>
        <taxon>Schizophyllaceae</taxon>
        <taxon>Schizophyllum</taxon>
    </lineage>
</organism>
<evidence type="ECO:0000313" key="3">
    <source>
        <dbReference type="Proteomes" id="UP000320762"/>
    </source>
</evidence>
<dbReference type="SUPFAM" id="SSF56112">
    <property type="entry name" value="Protein kinase-like (PK-like)"/>
    <property type="match status" value="1"/>
</dbReference>
<dbReference type="OrthoDB" id="5987198at2759"/>
<name>A0A550C8V5_9AGAR</name>
<dbReference type="SMART" id="SM00220">
    <property type="entry name" value="S_TKc"/>
    <property type="match status" value="1"/>
</dbReference>
<dbReference type="Proteomes" id="UP000320762">
    <property type="component" value="Unassembled WGS sequence"/>
</dbReference>
<evidence type="ECO:0000313" key="2">
    <source>
        <dbReference type="EMBL" id="TRM61238.1"/>
    </source>
</evidence>
<reference evidence="2 3" key="1">
    <citation type="journal article" date="2019" name="New Phytol.">
        <title>Comparative genomics reveals unique wood-decay strategies and fruiting body development in the Schizophyllaceae.</title>
        <authorList>
            <person name="Almasi E."/>
            <person name="Sahu N."/>
            <person name="Krizsan K."/>
            <person name="Balint B."/>
            <person name="Kovacs G.M."/>
            <person name="Kiss B."/>
            <person name="Cseklye J."/>
            <person name="Drula E."/>
            <person name="Henrissat B."/>
            <person name="Nagy I."/>
            <person name="Chovatia M."/>
            <person name="Adam C."/>
            <person name="LaButti K."/>
            <person name="Lipzen A."/>
            <person name="Riley R."/>
            <person name="Grigoriev I.V."/>
            <person name="Nagy L.G."/>
        </authorList>
    </citation>
    <scope>NUCLEOTIDE SEQUENCE [LARGE SCALE GENOMIC DNA]</scope>
    <source>
        <strain evidence="2 3">NL-1724</strain>
    </source>
</reference>
<dbReference type="AlphaFoldDB" id="A0A550C8V5"/>
<dbReference type="PANTHER" id="PTHR24362:SF309">
    <property type="entry name" value="PROTEIN KINASE DOMAIN-CONTAINING PROTEIN"/>
    <property type="match status" value="1"/>
</dbReference>
<dbReference type="PROSITE" id="PS50011">
    <property type="entry name" value="PROTEIN_KINASE_DOM"/>
    <property type="match status" value="1"/>
</dbReference>